<reference evidence="1" key="1">
    <citation type="journal article" date="2020" name="Ecol. Evol.">
        <title>Genome structure and content of the rice root-knot nematode (Meloidogyne graminicola).</title>
        <authorList>
            <person name="Phan N.T."/>
            <person name="Danchin E.G.J."/>
            <person name="Klopp C."/>
            <person name="Perfus-Barbeoch L."/>
            <person name="Kozlowski D.K."/>
            <person name="Koutsovoulos G.D."/>
            <person name="Lopez-Roques C."/>
            <person name="Bouchez O."/>
            <person name="Zahm M."/>
            <person name="Besnard G."/>
            <person name="Bellafiore S."/>
        </authorList>
    </citation>
    <scope>NUCLEOTIDE SEQUENCE</scope>
    <source>
        <strain evidence="1">VN-18</strain>
    </source>
</reference>
<dbReference type="AlphaFoldDB" id="A0A8S9ZQ26"/>
<evidence type="ECO:0000313" key="1">
    <source>
        <dbReference type="EMBL" id="KAF7635718.1"/>
    </source>
</evidence>
<dbReference type="Proteomes" id="UP000605970">
    <property type="component" value="Unassembled WGS sequence"/>
</dbReference>
<evidence type="ECO:0000313" key="2">
    <source>
        <dbReference type="Proteomes" id="UP000605970"/>
    </source>
</evidence>
<gene>
    <name evidence="1" type="ORF">Mgra_00004810</name>
</gene>
<name>A0A8S9ZQ26_9BILA</name>
<protein>
    <submittedName>
        <fullName evidence="1">Uncharacterized protein</fullName>
    </submittedName>
</protein>
<sequence>MWRFKKFEWRFKTRLLGMFNRYRYIFKREVCKTCNKAYCNEKQLVDDVCWENNGKTCFKPFNSSCFVERTKTNEAFYGCGSCRSYSEECIDCIGTKCNNKTFAMSKLFTCLTNEEKSIICPSGTNECYYKLVLDKVFANCGKCSYKEFDCIDCKTKNCNTKELFDNTLFCLEKSTTELTATKMKGPCSKTCGVSRNENGELKQGCWECSDNKKENCKTCSKDYCNEEKIVDKVCWENNYKTCFTSYDVPCFVERTKTNEGTYNSGCGACSPSTECFECSGNKCNDEHFAISRLFSCLSNSEKPVFCVSGINECYYSNGLNEDTAGCGKCPDEEFQCVECKTKNCNTEKLFEETLFCLEKSTKELNTKKMTRGCNTTCGVLRHLNGELIQGCLKCSDNKKENCKTCSEDYCNEEKLVNKVCLVNNGKTCFTPYDATCFVERTKTNEAIYGCGSCRFNSEDCVECNLNKCNDEQFAISKLFTCLTKEEKPFICSGVNKCYYKQGLDGVYTGCGKCLTGEFHCFDCTIKNCNTKKNFDEAFKCLQGTEKYTSAESRGCQSDKCFISLDFDKDSNDNVILNKYTKQGCGECSPNDPYCRTCTSNLCNTKEFYNEIHYCWKNNEEVLLCNRKKYNGNCYFSVLVDESEDEESSIKKYSRQDCGKCPSKSTQCRTCNLQLCNTEMFYKQKHYCFTKKML</sequence>
<keyword evidence="2" id="KW-1185">Reference proteome</keyword>
<dbReference type="EMBL" id="JABEBT010000038">
    <property type="protein sequence ID" value="KAF7635718.1"/>
    <property type="molecule type" value="Genomic_DNA"/>
</dbReference>
<organism evidence="1 2">
    <name type="scientific">Meloidogyne graminicola</name>
    <dbReference type="NCBI Taxonomy" id="189291"/>
    <lineage>
        <taxon>Eukaryota</taxon>
        <taxon>Metazoa</taxon>
        <taxon>Ecdysozoa</taxon>
        <taxon>Nematoda</taxon>
        <taxon>Chromadorea</taxon>
        <taxon>Rhabditida</taxon>
        <taxon>Tylenchina</taxon>
        <taxon>Tylenchomorpha</taxon>
        <taxon>Tylenchoidea</taxon>
        <taxon>Meloidogynidae</taxon>
        <taxon>Meloidogyninae</taxon>
        <taxon>Meloidogyne</taxon>
    </lineage>
</organism>
<dbReference type="OrthoDB" id="5901212at2759"/>
<proteinExistence type="predicted"/>
<comment type="caution">
    <text evidence="1">The sequence shown here is derived from an EMBL/GenBank/DDBJ whole genome shotgun (WGS) entry which is preliminary data.</text>
</comment>
<accession>A0A8S9ZQ26</accession>